<evidence type="ECO:0008006" key="6">
    <source>
        <dbReference type="Google" id="ProtNLM"/>
    </source>
</evidence>
<organism evidence="4 5">
    <name type="scientific">Mycobacterium saskatchewanense</name>
    <dbReference type="NCBI Taxonomy" id="220927"/>
    <lineage>
        <taxon>Bacteria</taxon>
        <taxon>Bacillati</taxon>
        <taxon>Actinomycetota</taxon>
        <taxon>Actinomycetes</taxon>
        <taxon>Mycobacteriales</taxon>
        <taxon>Mycobacteriaceae</taxon>
        <taxon>Mycobacterium</taxon>
        <taxon>Mycobacterium simiae complex</taxon>
    </lineage>
</organism>
<dbReference type="EMBL" id="LQPR01000041">
    <property type="protein sequence ID" value="ORW70049.1"/>
    <property type="molecule type" value="Genomic_DNA"/>
</dbReference>
<dbReference type="Pfam" id="PF00823">
    <property type="entry name" value="PPE"/>
    <property type="match status" value="1"/>
</dbReference>
<feature type="domain" description="PPE family C-terminal" evidence="3">
    <location>
        <begin position="327"/>
        <end position="404"/>
    </location>
</feature>
<keyword evidence="5" id="KW-1185">Reference proteome</keyword>
<dbReference type="SUPFAM" id="SSF140459">
    <property type="entry name" value="PE/PPE dimer-like"/>
    <property type="match status" value="1"/>
</dbReference>
<protein>
    <recommendedName>
        <fullName evidence="6">PPE family protein</fullName>
    </recommendedName>
</protein>
<dbReference type="InterPro" id="IPR038332">
    <property type="entry name" value="PPE_sf"/>
</dbReference>
<dbReference type="FunFam" id="1.20.1260.20:FF:000001">
    <property type="entry name" value="PPE family protein PPE41"/>
    <property type="match status" value="1"/>
</dbReference>
<dbReference type="RefSeq" id="WP_142280688.1">
    <property type="nucleotide sequence ID" value="NZ_AP022573.1"/>
</dbReference>
<comment type="caution">
    <text evidence="4">The sequence shown here is derived from an EMBL/GenBank/DDBJ whole genome shotgun (WGS) entry which is preliminary data.</text>
</comment>
<dbReference type="GO" id="GO:0052572">
    <property type="term" value="P:response to host immune response"/>
    <property type="evidence" value="ECO:0007669"/>
    <property type="project" value="TreeGrafter"/>
</dbReference>
<proteinExistence type="inferred from homology"/>
<dbReference type="InterPro" id="IPR022171">
    <property type="entry name" value="PPE_C"/>
</dbReference>
<dbReference type="Pfam" id="PF12484">
    <property type="entry name" value="PPE-SVP"/>
    <property type="match status" value="1"/>
</dbReference>
<comment type="similarity">
    <text evidence="1">Belongs to the mycobacterial PPE family.</text>
</comment>
<feature type="domain" description="PPE" evidence="2">
    <location>
        <begin position="2"/>
        <end position="163"/>
    </location>
</feature>
<reference evidence="4 5" key="1">
    <citation type="submission" date="2016-01" db="EMBL/GenBank/DDBJ databases">
        <title>The new phylogeny of the genus Mycobacterium.</title>
        <authorList>
            <person name="Tarcisio F."/>
            <person name="Conor M."/>
            <person name="Antonella G."/>
            <person name="Elisabetta G."/>
            <person name="Giulia F.S."/>
            <person name="Sara T."/>
            <person name="Anna F."/>
            <person name="Clotilde B."/>
            <person name="Roberto B."/>
            <person name="Veronica D.S."/>
            <person name="Fabio R."/>
            <person name="Monica P."/>
            <person name="Olivier J."/>
            <person name="Enrico T."/>
            <person name="Nicola S."/>
        </authorList>
    </citation>
    <scope>NUCLEOTIDE SEQUENCE [LARGE SCALE GENOMIC DNA]</scope>
    <source>
        <strain evidence="4 5">DSM 44616</strain>
    </source>
</reference>
<accession>A0AAJ3TVR7</accession>
<evidence type="ECO:0000313" key="5">
    <source>
        <dbReference type="Proteomes" id="UP000193387"/>
    </source>
</evidence>
<gene>
    <name evidence="4" type="ORF">AWC23_17800</name>
</gene>
<dbReference type="Proteomes" id="UP000193387">
    <property type="component" value="Unassembled WGS sequence"/>
</dbReference>
<dbReference type="Gene3D" id="1.20.1260.20">
    <property type="entry name" value="PPE superfamily"/>
    <property type="match status" value="1"/>
</dbReference>
<evidence type="ECO:0000259" key="2">
    <source>
        <dbReference type="Pfam" id="PF00823"/>
    </source>
</evidence>
<sequence length="438" mass="43806">MDFGALPPEINSGRLYSGPGSAPLLAAAAAWDGLAAELNFTAASYGSAISELTGTWQGPSSAAMAAAAAPYASWLTTTAAQAEQAALQAKAAAGAYEAAFAASVPPPVIAANRALLAALVATNFFGQNTSAIAAAEATYAEFWAQDAAAMYGYAGSAAAASQLASFREPPTTTNGNPAANQTSADALSDISTFLATVQKQLATQIAQLQSQVVSFTNSVVGQTPNLVPPSTWTGFTAFTDANNVIKSLTAVINATGASPYTPFGVANIMKNWYQVSISIPSLGTGIQGIGPLVHPKALTGVLAPLLRSDMLTGAAGAHVAGYSAVTGATGRAELIGSLSVPQSWAAAVPAVRLAATSMPETAAEAAPAVAANGRSAMFGETALASLAGRAFGDTATRSVGRTPTRALAGNIPRFTDGVVAEDNIATTATIIVIPPNAG</sequence>
<evidence type="ECO:0000313" key="4">
    <source>
        <dbReference type="EMBL" id="ORW70049.1"/>
    </source>
</evidence>
<dbReference type="PANTHER" id="PTHR46766:SF1">
    <property type="entry name" value="GLUTAMINE-RICH PROTEIN 2"/>
    <property type="match status" value="1"/>
</dbReference>
<evidence type="ECO:0000256" key="1">
    <source>
        <dbReference type="ARBA" id="ARBA00010652"/>
    </source>
</evidence>
<evidence type="ECO:0000259" key="3">
    <source>
        <dbReference type="Pfam" id="PF12484"/>
    </source>
</evidence>
<dbReference type="AlphaFoldDB" id="A0AAJ3TVR7"/>
<dbReference type="PANTHER" id="PTHR46766">
    <property type="entry name" value="GLUTAMINE-RICH PROTEIN 2"/>
    <property type="match status" value="1"/>
</dbReference>
<dbReference type="InterPro" id="IPR000030">
    <property type="entry name" value="PPE_dom"/>
</dbReference>
<name>A0AAJ3TVR7_9MYCO</name>